<organism evidence="9 10">
    <name type="scientific">Yoonia ponticola</name>
    <dbReference type="NCBI Taxonomy" id="1524255"/>
    <lineage>
        <taxon>Bacteria</taxon>
        <taxon>Pseudomonadati</taxon>
        <taxon>Pseudomonadota</taxon>
        <taxon>Alphaproteobacteria</taxon>
        <taxon>Rhodobacterales</taxon>
        <taxon>Paracoccaceae</taxon>
        <taxon>Yoonia</taxon>
    </lineage>
</organism>
<dbReference type="InterPro" id="IPR051800">
    <property type="entry name" value="PqiA-PqiB_transport"/>
</dbReference>
<evidence type="ECO:0000256" key="3">
    <source>
        <dbReference type="ARBA" id="ARBA00022519"/>
    </source>
</evidence>
<dbReference type="Proteomes" id="UP000535415">
    <property type="component" value="Unassembled WGS sequence"/>
</dbReference>
<gene>
    <name evidence="9" type="ORF">FHS72_001843</name>
</gene>
<evidence type="ECO:0000256" key="4">
    <source>
        <dbReference type="ARBA" id="ARBA00022692"/>
    </source>
</evidence>
<keyword evidence="4 7" id="KW-0812">Transmembrane</keyword>
<proteinExistence type="predicted"/>
<evidence type="ECO:0000256" key="7">
    <source>
        <dbReference type="SAM" id="Phobius"/>
    </source>
</evidence>
<dbReference type="InterPro" id="IPR003399">
    <property type="entry name" value="Mce/MlaD"/>
</dbReference>
<feature type="domain" description="Mce/MlaD" evidence="8">
    <location>
        <begin position="302"/>
        <end position="397"/>
    </location>
</feature>
<comment type="subcellular location">
    <subcellularLocation>
        <location evidence="1">Cell inner membrane</location>
    </subcellularLocation>
</comment>
<comment type="caution">
    <text evidence="9">The sequence shown here is derived from an EMBL/GenBank/DDBJ whole genome shotgun (WGS) entry which is preliminary data.</text>
</comment>
<protein>
    <submittedName>
        <fullName evidence="9">Paraquat-inducible protein B</fullName>
    </submittedName>
</protein>
<keyword evidence="10" id="KW-1185">Reference proteome</keyword>
<evidence type="ECO:0000256" key="1">
    <source>
        <dbReference type="ARBA" id="ARBA00004533"/>
    </source>
</evidence>
<evidence type="ECO:0000313" key="9">
    <source>
        <dbReference type="EMBL" id="MBB5722219.1"/>
    </source>
</evidence>
<accession>A0A7W9BLD7</accession>
<name>A0A7W9BLD7_9RHOB</name>
<dbReference type="PANTHER" id="PTHR30462:SF0">
    <property type="entry name" value="INTERMEMBRANE TRANSPORT PROTEIN YEBT"/>
    <property type="match status" value="1"/>
</dbReference>
<keyword evidence="5 7" id="KW-1133">Transmembrane helix</keyword>
<feature type="domain" description="Mce/MlaD" evidence="8">
    <location>
        <begin position="49"/>
        <end position="135"/>
    </location>
</feature>
<sequence>MTDTPSPAQLDVREAGPRKRSRISWIWLVPIAALGVILSVAWSTYQDRGILIEIEFENGSGISKETPLKYRDITVGLVEKVSFADNLEVVLVHVRVDKDIAPYLDDDAIFWVVRPDVTLRGVSGLDTVLSGAYIAGKWDTEADVDQREFIGLEDPPLLATNDAGSEIVLRAPTGASLAQGAPILHKGLQVGFLDEPVLDPNGNGVIVSAFIEEQYARLVTTNTRFWDTSGFSVSVGASGLALNVDSIASLIEGGIAFDTVVSGGEPLGQGPRVDTFDLFDSEQAARESLFESPDRNTMTVGILFDETVNGLRQGSAVKYQGVNVGEVSAINAIVVEENGNNRVRLRTTLGLSPSRLGISDDTTDEDAMQIFASFVAQGMRARLVTGNILTGALEVELVDVENADLMFLDPLREPFPIIPTTESLVSDVSATAEGVLDRINNLPIEELMQGAVDLMASIEALATDGDLKAAPLELRTILADISTIIASDGIQGAPDTLQTSLEGIQEVVAEIATIVASATEADLVGTLSDTLNTANDTVATIGTASEALPDIIAELQALASKANALEVEALLAQTNQTLANIDAILVDETTTAIPATVTAALDEIRGLVTDVREGGAVENLTAALEDTSTAAQAISESVETLPELAARATNLVAQLEAATANLPQITAQIEQLTIKANSVEIDDLVAQATQTLDTIDGILLTEGANELPAALTGALDELNVFLATVREGGAVENVNAALAAAAQAATSIDTAARGLPGLSTETSRLVNTINAVAGAYGEQSRFSNDTAATLRDIQAAADAVTSLARTIQRNPSSLLTGR</sequence>
<evidence type="ECO:0000256" key="6">
    <source>
        <dbReference type="ARBA" id="ARBA00023136"/>
    </source>
</evidence>
<keyword evidence="2" id="KW-1003">Cell membrane</keyword>
<keyword evidence="3" id="KW-0997">Cell inner membrane</keyword>
<evidence type="ECO:0000313" key="10">
    <source>
        <dbReference type="Proteomes" id="UP000535415"/>
    </source>
</evidence>
<reference evidence="9 10" key="1">
    <citation type="submission" date="2020-08" db="EMBL/GenBank/DDBJ databases">
        <title>Genomic Encyclopedia of Type Strains, Phase IV (KMG-IV): sequencing the most valuable type-strain genomes for metagenomic binning, comparative biology and taxonomic classification.</title>
        <authorList>
            <person name="Goeker M."/>
        </authorList>
    </citation>
    <scope>NUCLEOTIDE SEQUENCE [LARGE SCALE GENOMIC DNA]</scope>
    <source>
        <strain evidence="9 10">DSM 101064</strain>
    </source>
</reference>
<feature type="domain" description="Mce/MlaD" evidence="8">
    <location>
        <begin position="164"/>
        <end position="224"/>
    </location>
</feature>
<feature type="transmembrane region" description="Helical" evidence="7">
    <location>
        <begin position="25"/>
        <end position="45"/>
    </location>
</feature>
<dbReference type="EMBL" id="JACIJM010000004">
    <property type="protein sequence ID" value="MBB5722219.1"/>
    <property type="molecule type" value="Genomic_DNA"/>
</dbReference>
<dbReference type="PANTHER" id="PTHR30462">
    <property type="entry name" value="INTERMEMBRANE TRANSPORT PROTEIN PQIB-RELATED"/>
    <property type="match status" value="1"/>
</dbReference>
<keyword evidence="6 7" id="KW-0472">Membrane</keyword>
<dbReference type="Pfam" id="PF02470">
    <property type="entry name" value="MlaD"/>
    <property type="match status" value="3"/>
</dbReference>
<dbReference type="GO" id="GO:0005886">
    <property type="term" value="C:plasma membrane"/>
    <property type="evidence" value="ECO:0007669"/>
    <property type="project" value="UniProtKB-SubCell"/>
</dbReference>
<evidence type="ECO:0000256" key="2">
    <source>
        <dbReference type="ARBA" id="ARBA00022475"/>
    </source>
</evidence>
<evidence type="ECO:0000256" key="5">
    <source>
        <dbReference type="ARBA" id="ARBA00022989"/>
    </source>
</evidence>
<dbReference type="RefSeq" id="WP_183528258.1">
    <property type="nucleotide sequence ID" value="NZ_JACIJM010000004.1"/>
</dbReference>
<dbReference type="AlphaFoldDB" id="A0A7W9BLD7"/>
<evidence type="ECO:0000259" key="8">
    <source>
        <dbReference type="Pfam" id="PF02470"/>
    </source>
</evidence>